<feature type="compositionally biased region" description="Basic and acidic residues" evidence="12">
    <location>
        <begin position="307"/>
        <end position="318"/>
    </location>
</feature>
<feature type="compositionally biased region" description="Low complexity" evidence="12">
    <location>
        <begin position="1469"/>
        <end position="1480"/>
    </location>
</feature>
<sequence length="1593" mass="182086">MADFIDSEAEESEEEEELEPHERKKAKQAKAAVEDSSEEEEGDEGKDRDAIAMEIFSDDVSILTKKSRRRPKKAARKKPTRKSIFEVYEPSELKRGFFTDKDNEIRNTDIPERMQLRQVPITPVPEDSNELNEEAEWIYKQAFCKPTVSTQDAHLSLEAREKQRKGPQTIGKIRKALDFMRNQQLEVPFIAFYRKEYVQPELNINDLWKVYKYDAKWCQLKQRKENLIALFEKMRSYQFDEIMKNPDAPISEHIRVMKDSDIERLKNVQTTEELHDVHNHFILYYAQDLSAMQAAWRAKEKERRKEERRQARIQRMAESEEGTEIPEEVDDEEDEPEPETLKYANRSGSYTLCTKAGIGSLAKRFGLAPEHFAENLRDNYQRHEVEQEAIDVQEVAKQYICPKFPTVDDVLQAAKFMVALQIAREPLVRKCVREVFFERAKITIRPTKKGIKVIDESHNCYSMKYIKNKPVRDLSADQFLKLTLAEEENLLIITINDTIEGNTSSSYIDEVKQLYIRDEFSKNVQDWNALRMECVERALVRCVLPDLRTELKRTLLEEAKESILKACCRKLYNWIKIAPAQVSFPDEEEDEWDTSKGLRIMAIAYVPDYSQSAFACIAAPDGDITDYLRLPHLLKRKNSYRDEEKMLKEADLGAIRNFIFTKKPHLVCIGGESREASMIADDVKSVIAELVEAEQFPTINVEIIDNELAKVYANCNKGTSDFREYPELLRQAASLARKLQDPLIEYSQLCTADDEILSLRYHPLQEQVPKEELLENLYLEFVNRTNEVGVDINQAVQHPHTSNLVQFICGLGPRKGQALLRVLKQTNQRLENRTQLVTACHMGPKVFINCSGFVKIDTNSLGDSTEAYVEILDGSRVHPETYEWARKMAVDALEYDDDEGANPAGALEEILEAPERLKDLDLDAFAEELERQGFGNKSITLYDIRAELNSRYKDLRTLFSSANPEELFDMLTKESPETFYIGKMVTATVVGITHKKPQGEQLDQANPVRNDETGLWQCPFCLKNDFPELSDVWNHFDAGSCPGQATGVRLRLDNGISGYIHIKNLSDKHVTNPEERVSMGQLIHCRIIKIDVERFSVDCTSKSSDLSDKNHEWRPTKDPYYDQESEDKDIRTEQEIKKNKQRQTYIKRVIVHPQFHNISFAEAEKCMANMDQGEVIIRPSSKGADHLTITWKVTDKIYQHIDVKEEGKANDFSLGSSLWINGEEFEDLDEIIARHVTPMAAHARDLLYFKYYKDMEGGLKDKAEEFLKDEKKKNSSKIHYVISASKNYPGKFLLSYLPRNKCRHEFVTVTPDGFRFRQQMFDSVGSLFKWFKEHFRDPIPGGATPGTPRPGHNSFGSATPNINNMNPEAIQRVAQNLPSHMMQTLSAVANQTPHYPHTPGGAYGANTFVNTPYTPSGQTPYMNLTPYQTPKYGQQTPSPLPSAPHLNGPFLHPGAVTPSQRTPTYRGVPPTHSPLVHSSPHPSPHARPFSVASDHGRGYDGPRGFSSESPRSGLDWQKAAEAWAARSKGRDGHSGTPRMDGRNTPRTPRTGGDLERSKYITKSPRSARSTPRTNNSPHSMSLGDATPLYDENI</sequence>
<dbReference type="FunFam" id="1.10.150.850:FF:000003">
    <property type="entry name" value="Transcription elongation factor spt6"/>
    <property type="match status" value="1"/>
</dbReference>
<dbReference type="GO" id="GO:0003677">
    <property type="term" value="F:DNA binding"/>
    <property type="evidence" value="ECO:0007669"/>
    <property type="project" value="InterPro"/>
</dbReference>
<comment type="similarity">
    <text evidence="2 10">Belongs to the SPT6 family.</text>
</comment>
<evidence type="ECO:0000259" key="13">
    <source>
        <dbReference type="PROSITE" id="PS50001"/>
    </source>
</evidence>
<feature type="region of interest" description="Disordered" evidence="12">
    <location>
        <begin position="62"/>
        <end position="81"/>
    </location>
</feature>
<dbReference type="InterPro" id="IPR000980">
    <property type="entry name" value="SH2"/>
</dbReference>
<feature type="compositionally biased region" description="Basic and acidic residues" evidence="12">
    <location>
        <begin position="1106"/>
        <end position="1120"/>
    </location>
</feature>
<dbReference type="InterPro" id="IPR041692">
    <property type="entry name" value="HHH_9"/>
</dbReference>
<dbReference type="InterPro" id="IPR012337">
    <property type="entry name" value="RNaseH-like_sf"/>
</dbReference>
<dbReference type="GO" id="GO:0031491">
    <property type="term" value="F:nucleosome binding"/>
    <property type="evidence" value="ECO:0007669"/>
    <property type="project" value="TreeGrafter"/>
</dbReference>
<dbReference type="Pfam" id="PF14633">
    <property type="entry name" value="SH2_2"/>
    <property type="match status" value="1"/>
</dbReference>
<evidence type="ECO:0000259" key="14">
    <source>
        <dbReference type="PROSITE" id="PS50126"/>
    </source>
</evidence>
<dbReference type="PANTHER" id="PTHR10145">
    <property type="entry name" value="TRANSCRIPTION ELONGATION FACTOR SPT6"/>
    <property type="match status" value="1"/>
</dbReference>
<dbReference type="InterPro" id="IPR023319">
    <property type="entry name" value="Tex-like_HTH_dom_sf"/>
</dbReference>
<dbReference type="SMART" id="SM00252">
    <property type="entry name" value="SH2"/>
    <property type="match status" value="1"/>
</dbReference>
<evidence type="ECO:0000256" key="6">
    <source>
        <dbReference type="ARBA" id="ARBA00023163"/>
    </source>
</evidence>
<feature type="compositionally biased region" description="Basic and acidic residues" evidence="12">
    <location>
        <begin position="1528"/>
        <end position="1543"/>
    </location>
</feature>
<dbReference type="PROSITE" id="PS50126">
    <property type="entry name" value="S1"/>
    <property type="match status" value="1"/>
</dbReference>
<dbReference type="FunFam" id="3.30.505.10:FF:000030">
    <property type="entry name" value="Transcription elongation factor spt6"/>
    <property type="match status" value="1"/>
</dbReference>
<dbReference type="Gene3D" id="1.10.10.650">
    <property type="entry name" value="RuvA domain 2-like"/>
    <property type="match status" value="1"/>
</dbReference>
<keyword evidence="7" id="KW-0143">Chaperone</keyword>
<dbReference type="Pfam" id="PF14639">
    <property type="entry name" value="YqgF"/>
    <property type="match status" value="1"/>
</dbReference>
<evidence type="ECO:0000256" key="3">
    <source>
        <dbReference type="ARBA" id="ARBA00020248"/>
    </source>
</evidence>
<dbReference type="Gene3D" id="1.10.150.850">
    <property type="entry name" value="Spt6, helix-hairpin-helix domain"/>
    <property type="match status" value="1"/>
</dbReference>
<dbReference type="Gene3D" id="2.40.50.140">
    <property type="entry name" value="Nucleic acid-binding proteins"/>
    <property type="match status" value="1"/>
</dbReference>
<feature type="region of interest" description="Disordered" evidence="12">
    <location>
        <begin position="1"/>
        <end position="54"/>
    </location>
</feature>
<dbReference type="FunFam" id="1.10.10.2740:FF:000001">
    <property type="entry name" value="Transcription elongation factor spt6"/>
    <property type="match status" value="1"/>
</dbReference>
<accession>A0A8K0D2W9</accession>
<dbReference type="EMBL" id="VTPC01005831">
    <property type="protein sequence ID" value="KAF2895533.1"/>
    <property type="molecule type" value="Genomic_DNA"/>
</dbReference>
<dbReference type="Pfam" id="PF22706">
    <property type="entry name" value="Tex_central_region"/>
    <property type="match status" value="1"/>
</dbReference>
<dbReference type="GO" id="GO:0034728">
    <property type="term" value="P:nucleosome organization"/>
    <property type="evidence" value="ECO:0007669"/>
    <property type="project" value="TreeGrafter"/>
</dbReference>
<dbReference type="Gene3D" id="1.10.3500.10">
    <property type="entry name" value="Tex N-terminal region-like"/>
    <property type="match status" value="1"/>
</dbReference>
<comment type="subcellular location">
    <subcellularLocation>
        <location evidence="1 10">Nucleus</location>
    </subcellularLocation>
</comment>
<feature type="domain" description="SH2" evidence="13">
    <location>
        <begin position="1145"/>
        <end position="1235"/>
    </location>
</feature>
<dbReference type="Proteomes" id="UP000801492">
    <property type="component" value="Unassembled WGS sequence"/>
</dbReference>
<evidence type="ECO:0000256" key="12">
    <source>
        <dbReference type="SAM" id="MobiDB-lite"/>
    </source>
</evidence>
<dbReference type="SUPFAM" id="SSF47781">
    <property type="entry name" value="RuvA domain 2-like"/>
    <property type="match status" value="2"/>
</dbReference>
<feature type="compositionally biased region" description="Polar residues" evidence="12">
    <location>
        <begin position="1563"/>
        <end position="1579"/>
    </location>
</feature>
<dbReference type="InterPro" id="IPR028088">
    <property type="entry name" value="Spt6_HTH_DNA-bd_dom"/>
</dbReference>
<dbReference type="InterPro" id="IPR037027">
    <property type="entry name" value="YqgF/RNaseH-like_dom_sf"/>
</dbReference>
<dbReference type="InterPro" id="IPR010994">
    <property type="entry name" value="RuvA_2-like"/>
</dbReference>
<dbReference type="InterPro" id="IPR035018">
    <property type="entry name" value="Spt6_SH2_C"/>
</dbReference>
<protein>
    <recommendedName>
        <fullName evidence="3">Transcription elongation factor SPT6</fullName>
    </recommendedName>
    <alternativeName>
        <fullName evidence="9">Transcription elongation factor spt6</fullName>
    </alternativeName>
</protein>
<dbReference type="Gene3D" id="3.30.420.140">
    <property type="entry name" value="YqgF/RNase H-like domain"/>
    <property type="match status" value="1"/>
</dbReference>
<dbReference type="CDD" id="cd00164">
    <property type="entry name" value="S1_like"/>
    <property type="match status" value="1"/>
</dbReference>
<evidence type="ECO:0000256" key="9">
    <source>
        <dbReference type="ARBA" id="ARBA00070625"/>
    </source>
</evidence>
<dbReference type="InterPro" id="IPR042066">
    <property type="entry name" value="Spt6_death-like"/>
</dbReference>
<dbReference type="GO" id="GO:0008023">
    <property type="term" value="C:transcription elongation factor complex"/>
    <property type="evidence" value="ECO:0007669"/>
    <property type="project" value="TreeGrafter"/>
</dbReference>
<keyword evidence="8 10" id="KW-0539">Nucleus</keyword>
<evidence type="ECO:0000256" key="2">
    <source>
        <dbReference type="ARBA" id="ARBA00009253"/>
    </source>
</evidence>
<dbReference type="FunFam" id="3.30.505.10:FF:000089">
    <property type="entry name" value="Transcription elongation factor spt6"/>
    <property type="match status" value="1"/>
</dbReference>
<comment type="caution">
    <text evidence="15">The sequence shown here is derived from an EMBL/GenBank/DDBJ whole genome shotgun (WGS) entry which is preliminary data.</text>
</comment>
<dbReference type="Pfam" id="PF00575">
    <property type="entry name" value="S1"/>
    <property type="match status" value="1"/>
</dbReference>
<dbReference type="Pfam" id="PF14641">
    <property type="entry name" value="HTH_44"/>
    <property type="match status" value="1"/>
</dbReference>
<dbReference type="InterPro" id="IPR055179">
    <property type="entry name" value="Tex-like_central_region"/>
</dbReference>
<dbReference type="CDD" id="cd09918">
    <property type="entry name" value="SH2_Nterm_SPT6_like"/>
    <property type="match status" value="1"/>
</dbReference>
<dbReference type="PIRSF" id="PIRSF036947">
    <property type="entry name" value="Spt6"/>
    <property type="match status" value="1"/>
</dbReference>
<dbReference type="InterPro" id="IPR035019">
    <property type="entry name" value="Spt6_SH2_N"/>
</dbReference>
<dbReference type="OrthoDB" id="343921at2759"/>
<dbReference type="GO" id="GO:0140673">
    <property type="term" value="P:transcription elongation-coupled chromatin remodeling"/>
    <property type="evidence" value="ECO:0007669"/>
    <property type="project" value="InterPro"/>
</dbReference>
<feature type="domain" description="S1 motif" evidence="14">
    <location>
        <begin position="1047"/>
        <end position="1102"/>
    </location>
</feature>
<organism evidence="15 16">
    <name type="scientific">Ignelater luminosus</name>
    <name type="common">Cucubano</name>
    <name type="synonym">Pyrophorus luminosus</name>
    <dbReference type="NCBI Taxonomy" id="2038154"/>
    <lineage>
        <taxon>Eukaryota</taxon>
        <taxon>Metazoa</taxon>
        <taxon>Ecdysozoa</taxon>
        <taxon>Arthropoda</taxon>
        <taxon>Hexapoda</taxon>
        <taxon>Insecta</taxon>
        <taxon>Pterygota</taxon>
        <taxon>Neoptera</taxon>
        <taxon>Endopterygota</taxon>
        <taxon>Coleoptera</taxon>
        <taxon>Polyphaga</taxon>
        <taxon>Elateriformia</taxon>
        <taxon>Elateroidea</taxon>
        <taxon>Elateridae</taxon>
        <taxon>Agrypninae</taxon>
        <taxon>Pyrophorini</taxon>
        <taxon>Ignelater</taxon>
    </lineage>
</organism>
<dbReference type="Pfam" id="PF14635">
    <property type="entry name" value="HHH_7"/>
    <property type="match status" value="1"/>
</dbReference>
<keyword evidence="16" id="KW-1185">Reference proteome</keyword>
<evidence type="ECO:0000256" key="7">
    <source>
        <dbReference type="ARBA" id="ARBA00023186"/>
    </source>
</evidence>
<dbReference type="InterPro" id="IPR017072">
    <property type="entry name" value="TF_Spt6"/>
</dbReference>
<feature type="compositionally biased region" description="Acidic residues" evidence="12">
    <location>
        <begin position="1"/>
        <end position="19"/>
    </location>
</feature>
<dbReference type="SMART" id="SM00316">
    <property type="entry name" value="S1"/>
    <property type="match status" value="1"/>
</dbReference>
<evidence type="ECO:0000256" key="8">
    <source>
        <dbReference type="ARBA" id="ARBA00023242"/>
    </source>
</evidence>
<dbReference type="InterPro" id="IPR036860">
    <property type="entry name" value="SH2_dom_sf"/>
</dbReference>
<evidence type="ECO:0000313" key="16">
    <source>
        <dbReference type="Proteomes" id="UP000801492"/>
    </source>
</evidence>
<dbReference type="PROSITE" id="PS50001">
    <property type="entry name" value="SH2"/>
    <property type="match status" value="1"/>
</dbReference>
<dbReference type="SUPFAM" id="SSF50249">
    <property type="entry name" value="Nucleic acid-binding proteins"/>
    <property type="match status" value="1"/>
</dbReference>
<dbReference type="SUPFAM" id="SSF53098">
    <property type="entry name" value="Ribonuclease H-like"/>
    <property type="match status" value="1"/>
</dbReference>
<dbReference type="FunFam" id="3.30.420.140:FF:000004">
    <property type="entry name" value="Transcription elongation factor spt6"/>
    <property type="match status" value="1"/>
</dbReference>
<dbReference type="PANTHER" id="PTHR10145:SF6">
    <property type="entry name" value="TRANSCRIPTION ELONGATION FACTOR SPT6"/>
    <property type="match status" value="1"/>
</dbReference>
<evidence type="ECO:0000256" key="5">
    <source>
        <dbReference type="ARBA" id="ARBA00023054"/>
    </source>
</evidence>
<keyword evidence="5" id="KW-0175">Coiled coil</keyword>
<dbReference type="InterPro" id="IPR032706">
    <property type="entry name" value="Spt6_HHH"/>
</dbReference>
<dbReference type="InterPro" id="IPR006641">
    <property type="entry name" value="YqgF/RNaseH-like_dom"/>
</dbReference>
<feature type="region of interest" description="Disordered" evidence="12">
    <location>
        <begin position="307"/>
        <end position="344"/>
    </location>
</feature>
<dbReference type="InterPro" id="IPR023323">
    <property type="entry name" value="Tex-like_dom_sf"/>
</dbReference>
<dbReference type="GO" id="GO:0060429">
    <property type="term" value="P:epithelium development"/>
    <property type="evidence" value="ECO:0007669"/>
    <property type="project" value="UniProtKB-ARBA"/>
</dbReference>
<proteinExistence type="inferred from homology"/>
<gene>
    <name evidence="15" type="ORF">ILUMI_10638</name>
</gene>
<dbReference type="SMART" id="SM00732">
    <property type="entry name" value="YqgFc"/>
    <property type="match status" value="1"/>
</dbReference>
<dbReference type="Gene3D" id="1.10.10.2740">
    <property type="entry name" value="Spt6, Death-like domain"/>
    <property type="match status" value="1"/>
</dbReference>
<dbReference type="CDD" id="cd09928">
    <property type="entry name" value="SH2_Cterm_SPT6_like"/>
    <property type="match status" value="1"/>
</dbReference>
<dbReference type="SUPFAM" id="SSF55550">
    <property type="entry name" value="SH2 domain"/>
    <property type="match status" value="2"/>
</dbReference>
<comment type="function">
    <text evidence="10">Histone H3-H4 chaperone that plays a role in maintenance of chromatin structure during RNA polymerase II transcription elongation.</text>
</comment>
<evidence type="ECO:0000256" key="11">
    <source>
        <dbReference type="PROSITE-ProRule" id="PRU00191"/>
    </source>
</evidence>
<dbReference type="FunFam" id="1.10.10.650:FF:000002">
    <property type="entry name" value="Transcription elongation factor spt6"/>
    <property type="match status" value="1"/>
</dbReference>
<keyword evidence="11" id="KW-0727">SH2 domain</keyword>
<dbReference type="InterPro" id="IPR012340">
    <property type="entry name" value="NA-bd_OB-fold"/>
</dbReference>
<dbReference type="InterPro" id="IPR003029">
    <property type="entry name" value="S1_domain"/>
</dbReference>
<dbReference type="InterPro" id="IPR035420">
    <property type="entry name" value="Spt6_SH2"/>
</dbReference>
<reference evidence="15" key="1">
    <citation type="submission" date="2019-08" db="EMBL/GenBank/DDBJ databases">
        <title>The genome of the North American firefly Photinus pyralis.</title>
        <authorList>
            <consortium name="Photinus pyralis genome working group"/>
            <person name="Fallon T.R."/>
            <person name="Sander Lower S.E."/>
            <person name="Weng J.-K."/>
        </authorList>
    </citation>
    <scope>NUCLEOTIDE SEQUENCE</scope>
    <source>
        <strain evidence="15">TRF0915ILg1</strain>
        <tissue evidence="15">Whole body</tissue>
    </source>
</reference>
<feature type="compositionally biased region" description="Acidic residues" evidence="12">
    <location>
        <begin position="319"/>
        <end position="338"/>
    </location>
</feature>
<dbReference type="Gene3D" id="3.30.505.10">
    <property type="entry name" value="SH2 domain"/>
    <property type="match status" value="2"/>
</dbReference>
<evidence type="ECO:0000256" key="1">
    <source>
        <dbReference type="ARBA" id="ARBA00004123"/>
    </source>
</evidence>
<evidence type="ECO:0000256" key="4">
    <source>
        <dbReference type="ARBA" id="ARBA00022553"/>
    </source>
</evidence>
<dbReference type="InterPro" id="IPR028231">
    <property type="entry name" value="Spt6_YqgF"/>
</dbReference>
<feature type="compositionally biased region" description="Acidic residues" evidence="12">
    <location>
        <begin position="35"/>
        <end position="44"/>
    </location>
</feature>
<evidence type="ECO:0000313" key="15">
    <source>
        <dbReference type="EMBL" id="KAF2895533.1"/>
    </source>
</evidence>
<evidence type="ECO:0000256" key="10">
    <source>
        <dbReference type="PIRNR" id="PIRNR036947"/>
    </source>
</evidence>
<dbReference type="FunFam" id="1.10.3500.10:FF:000006">
    <property type="entry name" value="Transcription elongation factor spt6"/>
    <property type="match status" value="1"/>
</dbReference>
<feature type="region of interest" description="Disordered" evidence="12">
    <location>
        <begin position="1106"/>
        <end position="1136"/>
    </location>
</feature>
<dbReference type="FunFam" id="1.10.150.850:FF:000004">
    <property type="entry name" value="Transcription elongation factor SPT6"/>
    <property type="match status" value="1"/>
</dbReference>
<name>A0A8K0D2W9_IGNLU</name>
<keyword evidence="4" id="KW-0597">Phosphoprotein</keyword>
<feature type="compositionally biased region" description="Basic residues" evidence="12">
    <location>
        <begin position="65"/>
        <end position="81"/>
    </location>
</feature>
<feature type="region of interest" description="Disordered" evidence="12">
    <location>
        <begin position="1445"/>
        <end position="1593"/>
    </location>
</feature>
<dbReference type="GO" id="GO:0042393">
    <property type="term" value="F:histone binding"/>
    <property type="evidence" value="ECO:0007669"/>
    <property type="project" value="TreeGrafter"/>
</dbReference>
<dbReference type="SUPFAM" id="SSF158832">
    <property type="entry name" value="Tex N-terminal region-like"/>
    <property type="match status" value="1"/>
</dbReference>
<dbReference type="Pfam" id="PF17674">
    <property type="entry name" value="HHH_9"/>
    <property type="match status" value="1"/>
</dbReference>
<keyword evidence="6 10" id="KW-0804">Transcription</keyword>